<evidence type="ECO:0008006" key="4">
    <source>
        <dbReference type="Google" id="ProtNLM"/>
    </source>
</evidence>
<evidence type="ECO:0000313" key="2">
    <source>
        <dbReference type="EMBL" id="MDC8753326.1"/>
    </source>
</evidence>
<feature type="region of interest" description="Disordered" evidence="1">
    <location>
        <begin position="171"/>
        <end position="227"/>
    </location>
</feature>
<name>A0ABT5JMI0_9SPHN</name>
<dbReference type="Proteomes" id="UP001216558">
    <property type="component" value="Unassembled WGS sequence"/>
</dbReference>
<dbReference type="EMBL" id="JAQQXQ010000001">
    <property type="protein sequence ID" value="MDC8753326.1"/>
    <property type="molecule type" value="Genomic_DNA"/>
</dbReference>
<gene>
    <name evidence="2" type="ORF">OIK40_01565</name>
</gene>
<keyword evidence="3" id="KW-1185">Reference proteome</keyword>
<protein>
    <recommendedName>
        <fullName evidence="4">Phasin domain-containing protein</fullName>
    </recommendedName>
</protein>
<evidence type="ECO:0000256" key="1">
    <source>
        <dbReference type="SAM" id="MobiDB-lite"/>
    </source>
</evidence>
<sequence length="227" mass="23782">MTKAKGTTGAAKAKQNVLEAAPMDGEKREATLARLALGPGPRHATVGNSYAASLFSDNHPMDITASTGVIGDAMEKARQGDKAFASNILAAQAVALDTMFTELARRSAVNMGQYLDASERYMRLALKAQANCRATLEALGKLHQPREQTVKHVHVNEGGQAIVADQINQHAGGRENGKSNEQSLATGPAGESPAMLGADPQGNGVPIPGGEGPEAVPDARWHKSRRA</sequence>
<organism evidence="2 3">
    <name type="scientific">Erythrobacter fulvus</name>
    <dbReference type="NCBI Taxonomy" id="2987523"/>
    <lineage>
        <taxon>Bacteria</taxon>
        <taxon>Pseudomonadati</taxon>
        <taxon>Pseudomonadota</taxon>
        <taxon>Alphaproteobacteria</taxon>
        <taxon>Sphingomonadales</taxon>
        <taxon>Erythrobacteraceae</taxon>
        <taxon>Erythrobacter/Porphyrobacter group</taxon>
        <taxon>Erythrobacter</taxon>
    </lineage>
</organism>
<proteinExistence type="predicted"/>
<reference evidence="2 3" key="1">
    <citation type="submission" date="2022-10" db="EMBL/GenBank/DDBJ databases">
        <title>Erythrobacter sp. sf7 Genome sequencing.</title>
        <authorList>
            <person name="Park S."/>
        </authorList>
    </citation>
    <scope>NUCLEOTIDE SEQUENCE [LARGE SCALE GENOMIC DNA]</scope>
    <source>
        <strain evidence="3">sf7</strain>
    </source>
</reference>
<feature type="region of interest" description="Disordered" evidence="1">
    <location>
        <begin position="1"/>
        <end position="25"/>
    </location>
</feature>
<evidence type="ECO:0000313" key="3">
    <source>
        <dbReference type="Proteomes" id="UP001216558"/>
    </source>
</evidence>
<accession>A0ABT5JMI0</accession>
<feature type="compositionally biased region" description="Low complexity" evidence="1">
    <location>
        <begin position="1"/>
        <end position="14"/>
    </location>
</feature>
<comment type="caution">
    <text evidence="2">The sequence shown here is derived from an EMBL/GenBank/DDBJ whole genome shotgun (WGS) entry which is preliminary data.</text>
</comment>